<evidence type="ECO:0000313" key="2">
    <source>
        <dbReference type="EMBL" id="RZB92677.1"/>
    </source>
</evidence>
<gene>
    <name evidence="2" type="ORF">D0Y65_024576</name>
</gene>
<evidence type="ECO:0000313" key="3">
    <source>
        <dbReference type="Proteomes" id="UP000289340"/>
    </source>
</evidence>
<dbReference type="Proteomes" id="UP000289340">
    <property type="component" value="Chromosome 9"/>
</dbReference>
<sequence>MAFTVGIGSGGAIIPCGNRTTAIPYIRGGGGGLLFPDRTRSRNLHLHVACAKKKKKLLEKIELEFWEWFGTFLKYSWIIAIAVATLASSWTASPQSRTNAARSVTSRIRRPTLRAVTPRQGVGDLGEDLNLVFGETGAVAAISAFGGVVFRGAGGDKFGRFDDGEELVSFEGGSVDSAVAASAQEGVGGVVGGGDDAHSHSPMAFTVASGSGVAIIPCGNTGTAALFPHRTRRNLHVARAKKPLNGDDVSVYAELLKAEVSVLENNKPLDDNDAALKFLEKIDRQFQQPDLWEGPQWDWLGIFIKFSPIIGIAVAASLAIYGCFTFHEPPKNVREAAERLYSVQSGVESNAESDDVESSAETDVESSAESSSEVFKEPDAYDSDVFDSNPTEVAPSLE</sequence>
<accession>A0A445J2V2</accession>
<dbReference type="PANTHER" id="PTHR36004">
    <property type="entry name" value="AT-RICH INTERACTIVE DOMAIN PROTEIN"/>
    <property type="match status" value="1"/>
</dbReference>
<organism evidence="2 3">
    <name type="scientific">Glycine soja</name>
    <name type="common">Wild soybean</name>
    <dbReference type="NCBI Taxonomy" id="3848"/>
    <lineage>
        <taxon>Eukaryota</taxon>
        <taxon>Viridiplantae</taxon>
        <taxon>Streptophyta</taxon>
        <taxon>Embryophyta</taxon>
        <taxon>Tracheophyta</taxon>
        <taxon>Spermatophyta</taxon>
        <taxon>Magnoliopsida</taxon>
        <taxon>eudicotyledons</taxon>
        <taxon>Gunneridae</taxon>
        <taxon>Pentapetalae</taxon>
        <taxon>rosids</taxon>
        <taxon>fabids</taxon>
        <taxon>Fabales</taxon>
        <taxon>Fabaceae</taxon>
        <taxon>Papilionoideae</taxon>
        <taxon>50 kb inversion clade</taxon>
        <taxon>NPAAA clade</taxon>
        <taxon>indigoferoid/millettioid clade</taxon>
        <taxon>Phaseoleae</taxon>
        <taxon>Glycine</taxon>
        <taxon>Glycine subgen. Soja</taxon>
    </lineage>
</organism>
<dbReference type="EMBL" id="QZWG01000009">
    <property type="protein sequence ID" value="RZB92677.1"/>
    <property type="molecule type" value="Genomic_DNA"/>
</dbReference>
<protein>
    <submittedName>
        <fullName evidence="2">Uncharacterized protein</fullName>
    </submittedName>
</protein>
<feature type="compositionally biased region" description="Acidic residues" evidence="1">
    <location>
        <begin position="351"/>
        <end position="366"/>
    </location>
</feature>
<keyword evidence="3" id="KW-1185">Reference proteome</keyword>
<dbReference type="AlphaFoldDB" id="A0A445J2V2"/>
<comment type="caution">
    <text evidence="2">The sequence shown here is derived from an EMBL/GenBank/DDBJ whole genome shotgun (WGS) entry which is preliminary data.</text>
</comment>
<name>A0A445J2V2_GLYSO</name>
<feature type="region of interest" description="Disordered" evidence="1">
    <location>
        <begin position="345"/>
        <end position="398"/>
    </location>
</feature>
<proteinExistence type="predicted"/>
<evidence type="ECO:0000256" key="1">
    <source>
        <dbReference type="SAM" id="MobiDB-lite"/>
    </source>
</evidence>
<dbReference type="PANTHER" id="PTHR36004:SF1">
    <property type="entry name" value="AT-RICH INTERACTIVE DOMAIN PROTEIN"/>
    <property type="match status" value="1"/>
</dbReference>
<reference evidence="2 3" key="1">
    <citation type="submission" date="2018-09" db="EMBL/GenBank/DDBJ databases">
        <title>A high-quality reference genome of wild soybean provides a powerful tool to mine soybean genomes.</title>
        <authorList>
            <person name="Xie M."/>
            <person name="Chung C.Y.L."/>
            <person name="Li M.-W."/>
            <person name="Wong F.-L."/>
            <person name="Chan T.-F."/>
            <person name="Lam H.-M."/>
        </authorList>
    </citation>
    <scope>NUCLEOTIDE SEQUENCE [LARGE SCALE GENOMIC DNA]</scope>
    <source>
        <strain evidence="3">cv. W05</strain>
        <tissue evidence="2">Hypocotyl of etiolated seedlings</tissue>
    </source>
</reference>